<gene>
    <name evidence="1" type="ORF">AP3564_01015</name>
</gene>
<dbReference type="RefSeq" id="WP_198318540.1">
    <property type="nucleotide sequence ID" value="NZ_CP017703.1"/>
</dbReference>
<dbReference type="Proteomes" id="UP000214606">
    <property type="component" value="Chromosome"/>
</dbReference>
<organism evidence="1 2">
    <name type="scientific">Aeribacillus pallidus</name>
    <dbReference type="NCBI Taxonomy" id="33936"/>
    <lineage>
        <taxon>Bacteria</taxon>
        <taxon>Bacillati</taxon>
        <taxon>Bacillota</taxon>
        <taxon>Bacilli</taxon>
        <taxon>Bacillales</taxon>
        <taxon>Bacillaceae</taxon>
        <taxon>Aeribacillus</taxon>
    </lineage>
</organism>
<evidence type="ECO:0000313" key="1">
    <source>
        <dbReference type="EMBL" id="ASS89031.1"/>
    </source>
</evidence>
<evidence type="ECO:0008006" key="3">
    <source>
        <dbReference type="Google" id="ProtNLM"/>
    </source>
</evidence>
<evidence type="ECO:0000313" key="2">
    <source>
        <dbReference type="Proteomes" id="UP000214606"/>
    </source>
</evidence>
<sequence length="104" mass="10498">MGIELTVQLAAGLIKAIPQLVASLSQIIAAIVSSLGKAVGAVFEIGKNIVIGLWEGIKSLASWLGEKVSGFFSGIVDGAKSLLSINSPSKVFAGIGQNMGEGSA</sequence>
<dbReference type="KEGG" id="apak:AP3564_01015"/>
<name>A0A223E1F7_9BACI</name>
<protein>
    <recommendedName>
        <fullName evidence="3">Phage tail tape measure protein</fullName>
    </recommendedName>
</protein>
<dbReference type="AlphaFoldDB" id="A0A223E1F7"/>
<accession>A0A223E1F7</accession>
<reference evidence="1 2" key="1">
    <citation type="submission" date="2016-10" db="EMBL/GenBank/DDBJ databases">
        <title>The whole genome sequencing and assembly of Aeribacillus pallidus KCTC3564 strain.</title>
        <authorList>
            <person name="Lee Y.-J."/>
            <person name="Park M.-K."/>
            <person name="Yi H."/>
            <person name="Bahn Y.-S."/>
            <person name="Kim J.F."/>
            <person name="Lee D.-W."/>
        </authorList>
    </citation>
    <scope>NUCLEOTIDE SEQUENCE [LARGE SCALE GENOMIC DNA]</scope>
    <source>
        <strain evidence="1 2">KCTC3564</strain>
    </source>
</reference>
<proteinExistence type="predicted"/>
<dbReference type="EMBL" id="CP017703">
    <property type="protein sequence ID" value="ASS89031.1"/>
    <property type="molecule type" value="Genomic_DNA"/>
</dbReference>